<reference evidence="4" key="2">
    <citation type="journal article" date="2008" name="Nucleic Acids Res.">
        <title>The rice annotation project database (RAP-DB): 2008 update.</title>
        <authorList>
            <consortium name="The rice annotation project (RAP)"/>
        </authorList>
    </citation>
    <scope>GENOME REANNOTATION</scope>
    <source>
        <strain evidence="4">cv. Nipponbare</strain>
    </source>
</reference>
<feature type="compositionally biased region" description="Polar residues" evidence="1">
    <location>
        <begin position="1"/>
        <end position="10"/>
    </location>
</feature>
<dbReference type="AlphaFoldDB" id="Q7XVJ1"/>
<evidence type="ECO:0000259" key="2">
    <source>
        <dbReference type="Pfam" id="PF23596"/>
    </source>
</evidence>
<evidence type="ECO:0000313" key="3">
    <source>
        <dbReference type="EMBL" id="CAD40601.1"/>
    </source>
</evidence>
<proteinExistence type="predicted"/>
<protein>
    <submittedName>
        <fullName evidence="3">OSJNBb0066J23.5 protein</fullName>
    </submittedName>
</protein>
<name>Q7XVJ1_ORYSJ</name>
<feature type="compositionally biased region" description="Low complexity" evidence="1">
    <location>
        <begin position="20"/>
        <end position="33"/>
    </location>
</feature>
<feature type="domain" description="DUF7138" evidence="2">
    <location>
        <begin position="50"/>
        <end position="84"/>
    </location>
</feature>
<evidence type="ECO:0000256" key="1">
    <source>
        <dbReference type="SAM" id="MobiDB-lite"/>
    </source>
</evidence>
<dbReference type="EMBL" id="AL606990">
    <property type="protein sequence ID" value="CAD40601.1"/>
    <property type="molecule type" value="Genomic_DNA"/>
</dbReference>
<evidence type="ECO:0000313" key="4">
    <source>
        <dbReference type="Proteomes" id="UP000000763"/>
    </source>
</evidence>
<organism evidence="3 4">
    <name type="scientific">Oryza sativa subsp. japonica</name>
    <name type="common">Rice</name>
    <dbReference type="NCBI Taxonomy" id="39947"/>
    <lineage>
        <taxon>Eukaryota</taxon>
        <taxon>Viridiplantae</taxon>
        <taxon>Streptophyta</taxon>
        <taxon>Embryophyta</taxon>
        <taxon>Tracheophyta</taxon>
        <taxon>Spermatophyta</taxon>
        <taxon>Magnoliopsida</taxon>
        <taxon>Liliopsida</taxon>
        <taxon>Poales</taxon>
        <taxon>Poaceae</taxon>
        <taxon>BOP clade</taxon>
        <taxon>Oryzoideae</taxon>
        <taxon>Oryzeae</taxon>
        <taxon>Oryzinae</taxon>
        <taxon>Oryza</taxon>
        <taxon>Oryza sativa</taxon>
    </lineage>
</organism>
<gene>
    <name evidence="3" type="primary">OSJNBb0066J23.5</name>
</gene>
<sequence length="85" mass="8557">MSNTGDNGNTGYKEKEARVNTNGGNTASNSSGGPFLGGAMGEPASSPPVAVLPIVFVDSNQTIDLGTVTVQPSLGVHKLQAIVTD</sequence>
<reference evidence="4" key="1">
    <citation type="journal article" date="2005" name="Nature">
        <title>The map-based sequence of the rice genome.</title>
        <authorList>
            <consortium name="International rice genome sequencing project (IRGSP)"/>
            <person name="Matsumoto T."/>
            <person name="Wu J."/>
            <person name="Kanamori H."/>
            <person name="Katayose Y."/>
            <person name="Fujisawa M."/>
            <person name="Namiki N."/>
            <person name="Mizuno H."/>
            <person name="Yamamoto K."/>
            <person name="Antonio B.A."/>
            <person name="Baba T."/>
            <person name="Sakata K."/>
            <person name="Nagamura Y."/>
            <person name="Aoki H."/>
            <person name="Arikawa K."/>
            <person name="Arita K."/>
            <person name="Bito T."/>
            <person name="Chiden Y."/>
            <person name="Fujitsuka N."/>
            <person name="Fukunaka R."/>
            <person name="Hamada M."/>
            <person name="Harada C."/>
            <person name="Hayashi A."/>
            <person name="Hijishita S."/>
            <person name="Honda M."/>
            <person name="Hosokawa S."/>
            <person name="Ichikawa Y."/>
            <person name="Idonuma A."/>
            <person name="Iijima M."/>
            <person name="Ikeda M."/>
            <person name="Ikeno M."/>
            <person name="Ito K."/>
            <person name="Ito S."/>
            <person name="Ito T."/>
            <person name="Ito Y."/>
            <person name="Ito Y."/>
            <person name="Iwabuchi A."/>
            <person name="Kamiya K."/>
            <person name="Karasawa W."/>
            <person name="Kurita K."/>
            <person name="Katagiri S."/>
            <person name="Kikuta A."/>
            <person name="Kobayashi H."/>
            <person name="Kobayashi N."/>
            <person name="Machita K."/>
            <person name="Maehara T."/>
            <person name="Masukawa M."/>
            <person name="Mizubayashi T."/>
            <person name="Mukai Y."/>
            <person name="Nagasaki H."/>
            <person name="Nagata Y."/>
            <person name="Naito S."/>
            <person name="Nakashima M."/>
            <person name="Nakama Y."/>
            <person name="Nakamichi Y."/>
            <person name="Nakamura M."/>
            <person name="Meguro A."/>
            <person name="Negishi M."/>
            <person name="Ohta I."/>
            <person name="Ohta T."/>
            <person name="Okamoto M."/>
            <person name="Ono N."/>
            <person name="Saji S."/>
            <person name="Sakaguchi M."/>
            <person name="Sakai K."/>
            <person name="Shibata M."/>
            <person name="Shimokawa T."/>
            <person name="Song J."/>
            <person name="Takazaki Y."/>
            <person name="Terasawa K."/>
            <person name="Tsugane M."/>
            <person name="Tsuji K."/>
            <person name="Ueda S."/>
            <person name="Waki K."/>
            <person name="Yamagata H."/>
            <person name="Yamamoto M."/>
            <person name="Yamamoto S."/>
            <person name="Yamane H."/>
            <person name="Yoshiki S."/>
            <person name="Yoshihara R."/>
            <person name="Yukawa K."/>
            <person name="Zhong H."/>
            <person name="Yano M."/>
            <person name="Yuan Q."/>
            <person name="Ouyang S."/>
            <person name="Liu J."/>
            <person name="Jones K.M."/>
            <person name="Gansberger K."/>
            <person name="Moffat K."/>
            <person name="Hill J."/>
            <person name="Bera J."/>
            <person name="Fadrosh D."/>
            <person name="Jin S."/>
            <person name="Johri S."/>
            <person name="Kim M."/>
            <person name="Overton L."/>
            <person name="Reardon M."/>
            <person name="Tsitrin T."/>
            <person name="Vuong H."/>
            <person name="Weaver B."/>
            <person name="Ciecko A."/>
            <person name="Tallon L."/>
            <person name="Jackson J."/>
            <person name="Pai G."/>
            <person name="Aken S.V."/>
            <person name="Utterback T."/>
            <person name="Reidmuller S."/>
            <person name="Feldblyum T."/>
            <person name="Hsiao J."/>
            <person name="Zismann V."/>
            <person name="Iobst S."/>
            <person name="de Vazeille A.R."/>
            <person name="Buell C.R."/>
            <person name="Ying K."/>
            <person name="Li Y."/>
            <person name="Lu T."/>
            <person name="Huang Y."/>
            <person name="Zhao Q."/>
            <person name="Feng Q."/>
            <person name="Zhang L."/>
            <person name="Zhu J."/>
            <person name="Weng Q."/>
            <person name="Mu J."/>
            <person name="Lu Y."/>
            <person name="Fan D."/>
            <person name="Liu Y."/>
            <person name="Guan J."/>
            <person name="Zhang Y."/>
            <person name="Yu S."/>
            <person name="Liu X."/>
            <person name="Zhang Y."/>
            <person name="Hong G."/>
            <person name="Han B."/>
            <person name="Choisne N."/>
            <person name="Demange N."/>
            <person name="Orjeda G."/>
            <person name="Samain S."/>
            <person name="Cattolico L."/>
            <person name="Pelletier E."/>
            <person name="Couloux A."/>
            <person name="Segurens B."/>
            <person name="Wincker P."/>
            <person name="D'Hont A."/>
            <person name="Scarpelli C."/>
            <person name="Weissenbach J."/>
            <person name="Salanoubat M."/>
            <person name="Quetier F."/>
            <person name="Yu Y."/>
            <person name="Kim H.R."/>
            <person name="Rambo T."/>
            <person name="Currie J."/>
            <person name="Collura K."/>
            <person name="Luo M."/>
            <person name="Yang T."/>
            <person name="Ammiraju J.S.S."/>
            <person name="Engler F."/>
            <person name="Soderlund C."/>
            <person name="Wing R.A."/>
            <person name="Palmer L.E."/>
            <person name="de la Bastide M."/>
            <person name="Spiegel L."/>
            <person name="Nascimento L."/>
            <person name="Zutavern T."/>
            <person name="O'Shaughnessy A."/>
            <person name="Dike S."/>
            <person name="Dedhia N."/>
            <person name="Preston R."/>
            <person name="Balija V."/>
            <person name="McCombie W.R."/>
            <person name="Chow T."/>
            <person name="Chen H."/>
            <person name="Chung M."/>
            <person name="Chen C."/>
            <person name="Shaw J."/>
            <person name="Wu H."/>
            <person name="Hsiao K."/>
            <person name="Chao Y."/>
            <person name="Chu M."/>
            <person name="Cheng C."/>
            <person name="Hour A."/>
            <person name="Lee P."/>
            <person name="Lin S."/>
            <person name="Lin Y."/>
            <person name="Liou J."/>
            <person name="Liu S."/>
            <person name="Hsing Y."/>
            <person name="Raghuvanshi S."/>
            <person name="Mohanty A."/>
            <person name="Bharti A.K."/>
            <person name="Gaur A."/>
            <person name="Gupta V."/>
            <person name="Kumar D."/>
            <person name="Ravi V."/>
            <person name="Vij S."/>
            <person name="Kapur A."/>
            <person name="Khurana P."/>
            <person name="Khurana P."/>
            <person name="Khurana J.P."/>
            <person name="Tyagi A.K."/>
            <person name="Gaikwad K."/>
            <person name="Singh A."/>
            <person name="Dalal V."/>
            <person name="Srivastava S."/>
            <person name="Dixit A."/>
            <person name="Pal A.K."/>
            <person name="Ghazi I.A."/>
            <person name="Yadav M."/>
            <person name="Pandit A."/>
            <person name="Bhargava A."/>
            <person name="Sureshbabu K."/>
            <person name="Batra K."/>
            <person name="Sharma T.R."/>
            <person name="Mohapatra T."/>
            <person name="Singh N.K."/>
            <person name="Messing J."/>
            <person name="Nelson A.B."/>
            <person name="Fuks G."/>
            <person name="Kavchok S."/>
            <person name="Keizer G."/>
            <person name="Linton E."/>
            <person name="Llaca V."/>
            <person name="Song R."/>
            <person name="Tanyolac B."/>
            <person name="Young S."/>
            <person name="Ho-Il K."/>
            <person name="Hahn J.H."/>
            <person name="Sangsakoo G."/>
            <person name="Vanavichit A."/>
            <person name="de Mattos Luiz.A.T."/>
            <person name="Zimmer P.D."/>
            <person name="Malone G."/>
            <person name="Dellagostin O."/>
            <person name="de Oliveira A.C."/>
            <person name="Bevan M."/>
            <person name="Bancroft I."/>
            <person name="Minx P."/>
            <person name="Cordum H."/>
            <person name="Wilson R."/>
            <person name="Cheng Z."/>
            <person name="Jin W."/>
            <person name="Jiang J."/>
            <person name="Leong S.A."/>
            <person name="Iwama H."/>
            <person name="Gojobori T."/>
            <person name="Itoh T."/>
            <person name="Niimura Y."/>
            <person name="Fujii Y."/>
            <person name="Habara T."/>
            <person name="Sakai H."/>
            <person name="Sato Y."/>
            <person name="Wilson G."/>
            <person name="Kumar K."/>
            <person name="McCouch S."/>
            <person name="Juretic N."/>
            <person name="Hoen D."/>
            <person name="Wright S."/>
            <person name="Bruskiewich R."/>
            <person name="Bureau T."/>
            <person name="Miyao A."/>
            <person name="Hirochika H."/>
            <person name="Nishikawa T."/>
            <person name="Kadowaki K."/>
            <person name="Sugiura M."/>
            <person name="Burr B."/>
            <person name="Sasaki T."/>
        </authorList>
    </citation>
    <scope>NUCLEOTIDE SEQUENCE [LARGE SCALE GENOMIC DNA]</scope>
    <source>
        <strain evidence="4">cv. Nipponbare</strain>
    </source>
</reference>
<dbReference type="InterPro" id="IPR055562">
    <property type="entry name" value="DUF7138"/>
</dbReference>
<dbReference type="Pfam" id="PF23596">
    <property type="entry name" value="DUF7138"/>
    <property type="match status" value="1"/>
</dbReference>
<accession>Q7XVJ1</accession>
<feature type="region of interest" description="Disordered" evidence="1">
    <location>
        <begin position="1"/>
        <end position="44"/>
    </location>
</feature>
<dbReference type="Proteomes" id="UP000000763">
    <property type="component" value="Chromosome 4"/>
</dbReference>